<keyword evidence="3 5" id="KW-1133">Transmembrane helix</keyword>
<comment type="caution">
    <text evidence="7">The sequence shown here is derived from an EMBL/GenBank/DDBJ whole genome shotgun (WGS) entry which is preliminary data.</text>
</comment>
<dbReference type="AlphaFoldDB" id="A0A9W9EW78"/>
<dbReference type="InterPro" id="IPR017981">
    <property type="entry name" value="GPCR_2-like_7TM"/>
</dbReference>
<dbReference type="PANTHER" id="PTHR23112:SF37">
    <property type="entry name" value="G PROTEIN-COUPLED RECEPTOR GPR1"/>
    <property type="match status" value="1"/>
</dbReference>
<evidence type="ECO:0000256" key="1">
    <source>
        <dbReference type="ARBA" id="ARBA00004141"/>
    </source>
</evidence>
<dbReference type="Proteomes" id="UP001149074">
    <property type="component" value="Unassembled WGS sequence"/>
</dbReference>
<dbReference type="PROSITE" id="PS50261">
    <property type="entry name" value="G_PROTEIN_RECEP_F2_4"/>
    <property type="match status" value="1"/>
</dbReference>
<dbReference type="Gene3D" id="1.20.1070.10">
    <property type="entry name" value="Rhodopsin 7-helix transmembrane proteins"/>
    <property type="match status" value="1"/>
</dbReference>
<dbReference type="OrthoDB" id="100006at2759"/>
<keyword evidence="8" id="KW-1185">Reference proteome</keyword>
<dbReference type="RefSeq" id="XP_056471031.1">
    <property type="nucleotide sequence ID" value="XM_056620225.1"/>
</dbReference>
<evidence type="ECO:0000259" key="6">
    <source>
        <dbReference type="PROSITE" id="PS50261"/>
    </source>
</evidence>
<reference evidence="7" key="2">
    <citation type="journal article" date="2023" name="IMA Fungus">
        <title>Comparative genomic study of the Penicillium genus elucidates a diverse pangenome and 15 lateral gene transfer events.</title>
        <authorList>
            <person name="Petersen C."/>
            <person name="Sorensen T."/>
            <person name="Nielsen M.R."/>
            <person name="Sondergaard T.E."/>
            <person name="Sorensen J.L."/>
            <person name="Fitzpatrick D.A."/>
            <person name="Frisvad J.C."/>
            <person name="Nielsen K.L."/>
        </authorList>
    </citation>
    <scope>NUCLEOTIDE SEQUENCE</scope>
    <source>
        <strain evidence="7">IBT 30761</strain>
    </source>
</reference>
<evidence type="ECO:0000313" key="7">
    <source>
        <dbReference type="EMBL" id="KAJ5089049.1"/>
    </source>
</evidence>
<dbReference type="SUPFAM" id="SSF81321">
    <property type="entry name" value="Family A G protein-coupled receptor-like"/>
    <property type="match status" value="1"/>
</dbReference>
<feature type="transmembrane region" description="Helical" evidence="5">
    <location>
        <begin position="265"/>
        <end position="288"/>
    </location>
</feature>
<evidence type="ECO:0000256" key="3">
    <source>
        <dbReference type="ARBA" id="ARBA00022989"/>
    </source>
</evidence>
<dbReference type="PANTHER" id="PTHR23112">
    <property type="entry name" value="G PROTEIN-COUPLED RECEPTOR 157-RELATED"/>
    <property type="match status" value="1"/>
</dbReference>
<evidence type="ECO:0000256" key="4">
    <source>
        <dbReference type="ARBA" id="ARBA00023136"/>
    </source>
</evidence>
<dbReference type="GO" id="GO:0005886">
    <property type="term" value="C:plasma membrane"/>
    <property type="evidence" value="ECO:0007669"/>
    <property type="project" value="TreeGrafter"/>
</dbReference>
<evidence type="ECO:0000256" key="2">
    <source>
        <dbReference type="ARBA" id="ARBA00022692"/>
    </source>
</evidence>
<feature type="transmembrane region" description="Helical" evidence="5">
    <location>
        <begin position="139"/>
        <end position="161"/>
    </location>
</feature>
<evidence type="ECO:0000256" key="5">
    <source>
        <dbReference type="SAM" id="Phobius"/>
    </source>
</evidence>
<evidence type="ECO:0000313" key="8">
    <source>
        <dbReference type="Proteomes" id="UP001149074"/>
    </source>
</evidence>
<feature type="transmembrane region" description="Helical" evidence="5">
    <location>
        <begin position="100"/>
        <end position="119"/>
    </location>
</feature>
<dbReference type="GO" id="GO:0004930">
    <property type="term" value="F:G protein-coupled receptor activity"/>
    <property type="evidence" value="ECO:0007669"/>
    <property type="project" value="TreeGrafter"/>
</dbReference>
<name>A0A9W9EW78_9EURO</name>
<proteinExistence type="predicted"/>
<sequence>MSSLILQWLMARNVPDTSQLQRREFDSSKSVAANSANSAAGSWVIDPLPSLQRGGLIAISALAMISLIATFCLLCFFTYRFIFWKKYYKRYIGYNQYVVLMYNLAIADFIQGLGFIVSLRWINQNSLHAEDPGCFLQGIWLQMGDPMSGVFVLAIALHTFMHVSLGRQISHRTFVSIVVGLWVFGVILVIVPIAAHGPHVWMPSVGWCWMTTQHPALRLWTHYFWIFSAQFLNLVLYAIMFFQLRRKISQSKILGSSYTESLKRLNRVVSYMVLYPIAYIVLTLPLSAGRMASVSGRSPSVAYFCVAGALMTLSGLCDTLQYTLTRKSIVLESEIRSKREDGYHDISSHKKTTVDKGPISTVCAAHPGNDSTEAIVQSQDIELANVDHQNVYQHTTITVTHEPAY</sequence>
<keyword evidence="4 5" id="KW-0472">Membrane</keyword>
<dbReference type="EMBL" id="JAPQKI010000009">
    <property type="protein sequence ID" value="KAJ5089049.1"/>
    <property type="molecule type" value="Genomic_DNA"/>
</dbReference>
<feature type="transmembrane region" description="Helical" evidence="5">
    <location>
        <begin position="223"/>
        <end position="244"/>
    </location>
</feature>
<dbReference type="GO" id="GO:0007189">
    <property type="term" value="P:adenylate cyclase-activating G protein-coupled receptor signaling pathway"/>
    <property type="evidence" value="ECO:0007669"/>
    <property type="project" value="TreeGrafter"/>
</dbReference>
<keyword evidence="2 5" id="KW-0812">Transmembrane</keyword>
<dbReference type="InterPro" id="IPR022596">
    <property type="entry name" value="GPR1/2/3_C"/>
</dbReference>
<feature type="transmembrane region" description="Helical" evidence="5">
    <location>
        <begin position="300"/>
        <end position="317"/>
    </location>
</feature>
<protein>
    <recommendedName>
        <fullName evidence="6">G-protein coupled receptors family 2 profile 2 domain-containing protein</fullName>
    </recommendedName>
</protein>
<feature type="transmembrane region" description="Helical" evidence="5">
    <location>
        <begin position="173"/>
        <end position="195"/>
    </location>
</feature>
<dbReference type="GO" id="GO:0007166">
    <property type="term" value="P:cell surface receptor signaling pathway"/>
    <property type="evidence" value="ECO:0007669"/>
    <property type="project" value="InterPro"/>
</dbReference>
<organism evidence="7 8">
    <name type="scientific">Penicillium argentinense</name>
    <dbReference type="NCBI Taxonomy" id="1131581"/>
    <lineage>
        <taxon>Eukaryota</taxon>
        <taxon>Fungi</taxon>
        <taxon>Dikarya</taxon>
        <taxon>Ascomycota</taxon>
        <taxon>Pezizomycotina</taxon>
        <taxon>Eurotiomycetes</taxon>
        <taxon>Eurotiomycetidae</taxon>
        <taxon>Eurotiales</taxon>
        <taxon>Aspergillaceae</taxon>
        <taxon>Penicillium</taxon>
    </lineage>
</organism>
<comment type="subcellular location">
    <subcellularLocation>
        <location evidence="1">Membrane</location>
        <topology evidence="1">Multi-pass membrane protein</topology>
    </subcellularLocation>
</comment>
<gene>
    <name evidence="7" type="ORF">N7532_007733</name>
</gene>
<feature type="transmembrane region" description="Helical" evidence="5">
    <location>
        <begin position="56"/>
        <end position="79"/>
    </location>
</feature>
<accession>A0A9W9EW78</accession>
<dbReference type="Pfam" id="PF11970">
    <property type="entry name" value="GPR_Gpa2_C"/>
    <property type="match status" value="1"/>
</dbReference>
<dbReference type="GeneID" id="81359204"/>
<reference evidence="7" key="1">
    <citation type="submission" date="2022-11" db="EMBL/GenBank/DDBJ databases">
        <authorList>
            <person name="Petersen C."/>
        </authorList>
    </citation>
    <scope>NUCLEOTIDE SEQUENCE</scope>
    <source>
        <strain evidence="7">IBT 30761</strain>
    </source>
</reference>
<feature type="domain" description="G-protein coupled receptors family 2 profile 2" evidence="6">
    <location>
        <begin position="59"/>
        <end position="326"/>
    </location>
</feature>